<comment type="caution">
    <text evidence="2">The sequence shown here is derived from an EMBL/GenBank/DDBJ whole genome shotgun (WGS) entry which is preliminary data.</text>
</comment>
<reference evidence="2 3" key="1">
    <citation type="submission" date="2024-05" db="EMBL/GenBank/DDBJ databases">
        <authorList>
            <person name="Liu Q."/>
            <person name="Xin Y.-H."/>
        </authorList>
    </citation>
    <scope>NUCLEOTIDE SEQUENCE [LARGE SCALE GENOMIC DNA]</scope>
    <source>
        <strain evidence="2 3">CGMCC 1.10181</strain>
    </source>
</reference>
<feature type="domain" description="Peptidase M15C" evidence="1">
    <location>
        <begin position="114"/>
        <end position="172"/>
    </location>
</feature>
<evidence type="ECO:0000313" key="3">
    <source>
        <dbReference type="Proteomes" id="UP001419910"/>
    </source>
</evidence>
<sequence length="188" mass="20427">MPKLSDLVPLNSILPFNIGLSSASEETMISCLGRPEPPLTIEDQPDHASAAVKALLVDEHIAQVHAHGIRPAVNSLRTALTNAFKDFPELATALRADGMLVVRLRRPTSGIPSHKISNHSWGTAIDFMLAGQNAPGATGDRLPYFVALLIPYFNHEGWYSGVGFHDDMHFEVADTTIQKWAADGLLKP</sequence>
<name>A0ABU9Y214_9SPHN</name>
<evidence type="ECO:0000313" key="2">
    <source>
        <dbReference type="EMBL" id="MEN2789839.1"/>
    </source>
</evidence>
<evidence type="ECO:0000259" key="1">
    <source>
        <dbReference type="Pfam" id="PF13539"/>
    </source>
</evidence>
<dbReference type="RefSeq" id="WP_343891372.1">
    <property type="nucleotide sequence ID" value="NZ_BAAAEH010000040.1"/>
</dbReference>
<protein>
    <submittedName>
        <fullName evidence="2">M15 family metallopeptidase</fullName>
    </submittedName>
</protein>
<organism evidence="2 3">
    <name type="scientific">Sphingomonas oligophenolica</name>
    <dbReference type="NCBI Taxonomy" id="301154"/>
    <lineage>
        <taxon>Bacteria</taxon>
        <taxon>Pseudomonadati</taxon>
        <taxon>Pseudomonadota</taxon>
        <taxon>Alphaproteobacteria</taxon>
        <taxon>Sphingomonadales</taxon>
        <taxon>Sphingomonadaceae</taxon>
        <taxon>Sphingomonas</taxon>
    </lineage>
</organism>
<dbReference type="SUPFAM" id="SSF55166">
    <property type="entry name" value="Hedgehog/DD-peptidase"/>
    <property type="match status" value="1"/>
</dbReference>
<dbReference type="InterPro" id="IPR009045">
    <property type="entry name" value="Zn_M74/Hedgehog-like"/>
</dbReference>
<keyword evidence="3" id="KW-1185">Reference proteome</keyword>
<dbReference type="Proteomes" id="UP001419910">
    <property type="component" value="Unassembled WGS sequence"/>
</dbReference>
<dbReference type="Pfam" id="PF13539">
    <property type="entry name" value="Peptidase_M15_4"/>
    <property type="match status" value="1"/>
</dbReference>
<dbReference type="EMBL" id="JBDIME010000006">
    <property type="protein sequence ID" value="MEN2789839.1"/>
    <property type="molecule type" value="Genomic_DNA"/>
</dbReference>
<dbReference type="InterPro" id="IPR039561">
    <property type="entry name" value="Peptidase_M15C"/>
</dbReference>
<accession>A0ABU9Y214</accession>
<gene>
    <name evidence="2" type="ORF">ABC974_09395</name>
</gene>
<proteinExistence type="predicted"/>